<protein>
    <recommendedName>
        <fullName evidence="3">PilJ/NarX-like methyl-accepting chemotaxis transducer</fullName>
    </recommendedName>
</protein>
<proteinExistence type="predicted"/>
<evidence type="ECO:0008006" key="3">
    <source>
        <dbReference type="Google" id="ProtNLM"/>
    </source>
</evidence>
<keyword evidence="2" id="KW-1185">Reference proteome</keyword>
<reference evidence="1 2" key="1">
    <citation type="submission" date="2024-08" db="EMBL/GenBank/DDBJ databases">
        <title>Tateyamaria sp. nov., isolated from marine algae.</title>
        <authorList>
            <person name="Choi B.J."/>
            <person name="Kim J.M."/>
            <person name="Lee J.K."/>
            <person name="Choi D.G."/>
            <person name="Bayburt H."/>
            <person name="Baek J.H."/>
            <person name="Han D.M."/>
            <person name="Jeon C.O."/>
        </authorList>
    </citation>
    <scope>NUCLEOTIDE SEQUENCE [LARGE SCALE GENOMIC DNA]</scope>
    <source>
        <strain evidence="1 2">KMU-156</strain>
    </source>
</reference>
<dbReference type="PROSITE" id="PS51257">
    <property type="entry name" value="PROKAR_LIPOPROTEIN"/>
    <property type="match status" value="1"/>
</dbReference>
<comment type="caution">
    <text evidence="1">The sequence shown here is derived from an EMBL/GenBank/DDBJ whole genome shotgun (WGS) entry which is preliminary data.</text>
</comment>
<evidence type="ECO:0000313" key="1">
    <source>
        <dbReference type="EMBL" id="MFL4468360.1"/>
    </source>
</evidence>
<dbReference type="EMBL" id="JBHDIY010000002">
    <property type="protein sequence ID" value="MFL4468360.1"/>
    <property type="molecule type" value="Genomic_DNA"/>
</dbReference>
<accession>A0ABW8UMK7</accession>
<sequence>MTWRLLCAVTALVAGCGTTAGVREFQTYTAAFNSVYEASDAILTEISAAERAAEIDLIDGPAAQGVSSDFDPANIAIFAPDADPPFVAATRFAINSVLQFNDILSRYAAGRALIVLRDESQSIRDAGLGFADPNAENLGSDFADISKSVRVIRELFSVLEGAGSREAFRTEMRRSGTELVKLLDLLVSKSDIAFDLLTQDDFADLDFASGAQAAEIRNRIKTEREMLASWLYMIQQSRGLLQQTMNAIDAPQSASSRLVETAVIAGDLRARAEMIKRTAIEN</sequence>
<organism evidence="1 2">
    <name type="scientific">Tateyamaria armeniaca</name>
    <dbReference type="NCBI Taxonomy" id="2518930"/>
    <lineage>
        <taxon>Bacteria</taxon>
        <taxon>Pseudomonadati</taxon>
        <taxon>Pseudomonadota</taxon>
        <taxon>Alphaproteobacteria</taxon>
        <taxon>Rhodobacterales</taxon>
        <taxon>Roseobacteraceae</taxon>
        <taxon>Tateyamaria</taxon>
    </lineage>
</organism>
<dbReference type="Proteomes" id="UP001627408">
    <property type="component" value="Unassembled WGS sequence"/>
</dbReference>
<dbReference type="RefSeq" id="WP_407590114.1">
    <property type="nucleotide sequence ID" value="NZ_JBHDIY010000002.1"/>
</dbReference>
<gene>
    <name evidence="1" type="ORF">ACERZ8_00180</name>
</gene>
<name>A0ABW8UMK7_9RHOB</name>
<evidence type="ECO:0000313" key="2">
    <source>
        <dbReference type="Proteomes" id="UP001627408"/>
    </source>
</evidence>